<dbReference type="HOGENOM" id="CLU_2240548_0_0_1"/>
<dbReference type="PaxDb" id="3880-AES78599"/>
<dbReference type="Proteomes" id="UP000002051">
    <property type="component" value="Unassembled WGS sequence"/>
</dbReference>
<sequence length="105" mass="11541">MTPKRSLHEEAESVVQPRMTCRPALVKAKANDHSCSCMHILRPASFSLAILDFLLLMQVPQLGEAGLTIESGSISLSTYEIIATLLMIILSHRDNVKAIQSSNHI</sequence>
<dbReference type="EnsemblPlants" id="KEH42863">
    <property type="protein sequence ID" value="KEH42863"/>
    <property type="gene ID" value="MTR_1g077260"/>
</dbReference>
<evidence type="ECO:0000313" key="1">
    <source>
        <dbReference type="EMBL" id="KEH42863.1"/>
    </source>
</evidence>
<reference evidence="2" key="3">
    <citation type="submission" date="2015-04" db="UniProtKB">
        <authorList>
            <consortium name="EnsemblPlants"/>
        </authorList>
    </citation>
    <scope>IDENTIFICATION</scope>
    <source>
        <strain evidence="2">cv. Jemalong A17</strain>
    </source>
</reference>
<reference evidence="1 3" key="1">
    <citation type="journal article" date="2011" name="Nature">
        <title>The Medicago genome provides insight into the evolution of rhizobial symbioses.</title>
        <authorList>
            <person name="Young N.D."/>
            <person name="Debelle F."/>
            <person name="Oldroyd G.E."/>
            <person name="Geurts R."/>
            <person name="Cannon S.B."/>
            <person name="Udvardi M.K."/>
            <person name="Benedito V.A."/>
            <person name="Mayer K.F."/>
            <person name="Gouzy J."/>
            <person name="Schoof H."/>
            <person name="Van de Peer Y."/>
            <person name="Proost S."/>
            <person name="Cook D.R."/>
            <person name="Meyers B.C."/>
            <person name="Spannagl M."/>
            <person name="Cheung F."/>
            <person name="De Mita S."/>
            <person name="Krishnakumar V."/>
            <person name="Gundlach H."/>
            <person name="Zhou S."/>
            <person name="Mudge J."/>
            <person name="Bharti A.K."/>
            <person name="Murray J.D."/>
            <person name="Naoumkina M.A."/>
            <person name="Rosen B."/>
            <person name="Silverstein K.A."/>
            <person name="Tang H."/>
            <person name="Rombauts S."/>
            <person name="Zhao P.X."/>
            <person name="Zhou P."/>
            <person name="Barbe V."/>
            <person name="Bardou P."/>
            <person name="Bechner M."/>
            <person name="Bellec A."/>
            <person name="Berger A."/>
            <person name="Berges H."/>
            <person name="Bidwell S."/>
            <person name="Bisseling T."/>
            <person name="Choisne N."/>
            <person name="Couloux A."/>
            <person name="Denny R."/>
            <person name="Deshpande S."/>
            <person name="Dai X."/>
            <person name="Doyle J.J."/>
            <person name="Dudez A.M."/>
            <person name="Farmer A.D."/>
            <person name="Fouteau S."/>
            <person name="Franken C."/>
            <person name="Gibelin C."/>
            <person name="Gish J."/>
            <person name="Goldstein S."/>
            <person name="Gonzalez A.J."/>
            <person name="Green P.J."/>
            <person name="Hallab A."/>
            <person name="Hartog M."/>
            <person name="Hua A."/>
            <person name="Humphray S.J."/>
            <person name="Jeong D.H."/>
            <person name="Jing Y."/>
            <person name="Jocker A."/>
            <person name="Kenton S.M."/>
            <person name="Kim D.J."/>
            <person name="Klee K."/>
            <person name="Lai H."/>
            <person name="Lang C."/>
            <person name="Lin S."/>
            <person name="Macmil S.L."/>
            <person name="Magdelenat G."/>
            <person name="Matthews L."/>
            <person name="McCorrison J."/>
            <person name="Monaghan E.L."/>
            <person name="Mun J.H."/>
            <person name="Najar F.Z."/>
            <person name="Nicholson C."/>
            <person name="Noirot C."/>
            <person name="O'Bleness M."/>
            <person name="Paule C.R."/>
            <person name="Poulain J."/>
            <person name="Prion F."/>
            <person name="Qin B."/>
            <person name="Qu C."/>
            <person name="Retzel E.F."/>
            <person name="Riddle C."/>
            <person name="Sallet E."/>
            <person name="Samain S."/>
            <person name="Samson N."/>
            <person name="Sanders I."/>
            <person name="Saurat O."/>
            <person name="Scarpelli C."/>
            <person name="Schiex T."/>
            <person name="Segurens B."/>
            <person name="Severin A.J."/>
            <person name="Sherrier D.J."/>
            <person name="Shi R."/>
            <person name="Sims S."/>
            <person name="Singer S.R."/>
            <person name="Sinharoy S."/>
            <person name="Sterck L."/>
            <person name="Viollet A."/>
            <person name="Wang B.B."/>
            <person name="Wang K."/>
            <person name="Wang M."/>
            <person name="Wang X."/>
            <person name="Warfsmann J."/>
            <person name="Weissenbach J."/>
            <person name="White D.D."/>
            <person name="White J.D."/>
            <person name="Wiley G.B."/>
            <person name="Wincker P."/>
            <person name="Xing Y."/>
            <person name="Yang L."/>
            <person name="Yao Z."/>
            <person name="Ying F."/>
            <person name="Zhai J."/>
            <person name="Zhou L."/>
            <person name="Zuber A."/>
            <person name="Denarie J."/>
            <person name="Dixon R.A."/>
            <person name="May G.D."/>
            <person name="Schwartz D.C."/>
            <person name="Rogers J."/>
            <person name="Quetier F."/>
            <person name="Town C.D."/>
            <person name="Roe B.A."/>
        </authorList>
    </citation>
    <scope>NUCLEOTIDE SEQUENCE [LARGE SCALE GENOMIC DNA]</scope>
    <source>
        <strain evidence="1">A17</strain>
        <strain evidence="2 3">cv. Jemalong A17</strain>
    </source>
</reference>
<dbReference type="EMBL" id="CM001217">
    <property type="protein sequence ID" value="KEH42863.1"/>
    <property type="molecule type" value="Genomic_DNA"/>
</dbReference>
<accession>A0A072VNA5</accession>
<evidence type="ECO:0000313" key="2">
    <source>
        <dbReference type="EnsemblPlants" id="KEH42863"/>
    </source>
</evidence>
<proteinExistence type="predicted"/>
<keyword evidence="3" id="KW-1185">Reference proteome</keyword>
<gene>
    <name evidence="1" type="ordered locus">MTR_1g077260</name>
</gene>
<reference evidence="1 3" key="2">
    <citation type="journal article" date="2014" name="BMC Genomics">
        <title>An improved genome release (version Mt4.0) for the model legume Medicago truncatula.</title>
        <authorList>
            <person name="Tang H."/>
            <person name="Krishnakumar V."/>
            <person name="Bidwell S."/>
            <person name="Rosen B."/>
            <person name="Chan A."/>
            <person name="Zhou S."/>
            <person name="Gentzbittel L."/>
            <person name="Childs K.L."/>
            <person name="Yandell M."/>
            <person name="Gundlach H."/>
            <person name="Mayer K.F."/>
            <person name="Schwartz D.C."/>
            <person name="Town C.D."/>
        </authorList>
    </citation>
    <scope>GENOME REANNOTATION</scope>
    <source>
        <strain evidence="1">A17</strain>
        <strain evidence="2 3">cv. Jemalong A17</strain>
    </source>
</reference>
<evidence type="ECO:0000313" key="3">
    <source>
        <dbReference type="Proteomes" id="UP000002051"/>
    </source>
</evidence>
<dbReference type="AlphaFoldDB" id="A0A072VNA5"/>
<name>A0A072VNA5_MEDTR</name>
<organism evidence="1 3">
    <name type="scientific">Medicago truncatula</name>
    <name type="common">Barrel medic</name>
    <name type="synonym">Medicago tribuloides</name>
    <dbReference type="NCBI Taxonomy" id="3880"/>
    <lineage>
        <taxon>Eukaryota</taxon>
        <taxon>Viridiplantae</taxon>
        <taxon>Streptophyta</taxon>
        <taxon>Embryophyta</taxon>
        <taxon>Tracheophyta</taxon>
        <taxon>Spermatophyta</taxon>
        <taxon>Magnoliopsida</taxon>
        <taxon>eudicotyledons</taxon>
        <taxon>Gunneridae</taxon>
        <taxon>Pentapetalae</taxon>
        <taxon>rosids</taxon>
        <taxon>fabids</taxon>
        <taxon>Fabales</taxon>
        <taxon>Fabaceae</taxon>
        <taxon>Papilionoideae</taxon>
        <taxon>50 kb inversion clade</taxon>
        <taxon>NPAAA clade</taxon>
        <taxon>Hologalegina</taxon>
        <taxon>IRL clade</taxon>
        <taxon>Trifolieae</taxon>
        <taxon>Medicago</taxon>
    </lineage>
</organism>
<protein>
    <submittedName>
        <fullName evidence="1 2">Uncharacterized protein</fullName>
    </submittedName>
</protein>